<keyword evidence="14" id="KW-0675">Receptor</keyword>
<dbReference type="SMART" id="SM00220">
    <property type="entry name" value="S_TKc"/>
    <property type="match status" value="1"/>
</dbReference>
<keyword evidence="20" id="KW-1185">Reference proteome</keyword>
<evidence type="ECO:0000256" key="3">
    <source>
        <dbReference type="ARBA" id="ARBA00022527"/>
    </source>
</evidence>
<evidence type="ECO:0000256" key="14">
    <source>
        <dbReference type="ARBA" id="ARBA00023170"/>
    </source>
</evidence>
<keyword evidence="15" id="KW-0325">Glycoprotein</keyword>
<dbReference type="PANTHER" id="PTHR45974:SF23">
    <property type="entry name" value="PROTEIN KINASE DOMAIN-CONTAINING PROTEIN"/>
    <property type="match status" value="1"/>
</dbReference>
<dbReference type="InterPro" id="IPR001245">
    <property type="entry name" value="Ser-Thr/Tyr_kinase_cat_dom"/>
</dbReference>
<dbReference type="GO" id="GO:0016020">
    <property type="term" value="C:membrane"/>
    <property type="evidence" value="ECO:0007669"/>
    <property type="project" value="UniProtKB-SubCell"/>
</dbReference>
<comment type="subcellular location">
    <subcellularLocation>
        <location evidence="1">Membrane</location>
        <topology evidence="1">Single-pass type I membrane protein</topology>
    </subcellularLocation>
</comment>
<evidence type="ECO:0000256" key="17">
    <source>
        <dbReference type="SAM" id="Phobius"/>
    </source>
</evidence>
<dbReference type="CDD" id="cd14066">
    <property type="entry name" value="STKc_IRAK"/>
    <property type="match status" value="1"/>
</dbReference>
<evidence type="ECO:0000256" key="15">
    <source>
        <dbReference type="ARBA" id="ARBA00023180"/>
    </source>
</evidence>
<dbReference type="InterPro" id="IPR003591">
    <property type="entry name" value="Leu-rich_rpt_typical-subtyp"/>
</dbReference>
<reference evidence="19 20" key="1">
    <citation type="journal article" date="2021" name="Commun. Biol.">
        <title>The genome of Shorea leprosula (Dipterocarpaceae) highlights the ecological relevance of drought in aseasonal tropical rainforests.</title>
        <authorList>
            <person name="Ng K.K.S."/>
            <person name="Kobayashi M.J."/>
            <person name="Fawcett J.A."/>
            <person name="Hatakeyama M."/>
            <person name="Paape T."/>
            <person name="Ng C.H."/>
            <person name="Ang C.C."/>
            <person name="Tnah L.H."/>
            <person name="Lee C.T."/>
            <person name="Nishiyama T."/>
            <person name="Sese J."/>
            <person name="O'Brien M.J."/>
            <person name="Copetti D."/>
            <person name="Mohd Noor M.I."/>
            <person name="Ong R.C."/>
            <person name="Putra M."/>
            <person name="Sireger I.Z."/>
            <person name="Indrioko S."/>
            <person name="Kosugi Y."/>
            <person name="Izuno A."/>
            <person name="Isagi Y."/>
            <person name="Lee S.L."/>
            <person name="Shimizu K.K."/>
        </authorList>
    </citation>
    <scope>NUCLEOTIDE SEQUENCE [LARGE SCALE GENOMIC DNA]</scope>
    <source>
        <strain evidence="19">214</strain>
    </source>
</reference>
<evidence type="ECO:0000256" key="7">
    <source>
        <dbReference type="ARBA" id="ARBA00022729"/>
    </source>
</evidence>
<dbReference type="InterPro" id="IPR011009">
    <property type="entry name" value="Kinase-like_dom_sf"/>
</dbReference>
<dbReference type="PANTHER" id="PTHR45974">
    <property type="entry name" value="RECEPTOR-LIKE PROTEIN 55"/>
    <property type="match status" value="1"/>
</dbReference>
<dbReference type="SUPFAM" id="SSF56112">
    <property type="entry name" value="Protein kinase-like (PK-like)"/>
    <property type="match status" value="1"/>
</dbReference>
<dbReference type="Gene3D" id="3.30.200.20">
    <property type="entry name" value="Phosphorylase Kinase, domain 1"/>
    <property type="match status" value="1"/>
</dbReference>
<dbReference type="InterPro" id="IPR032675">
    <property type="entry name" value="LRR_dom_sf"/>
</dbReference>
<evidence type="ECO:0000256" key="6">
    <source>
        <dbReference type="ARBA" id="ARBA00022692"/>
    </source>
</evidence>
<dbReference type="InterPro" id="IPR001611">
    <property type="entry name" value="Leu-rich_rpt"/>
</dbReference>
<evidence type="ECO:0000256" key="9">
    <source>
        <dbReference type="ARBA" id="ARBA00022741"/>
    </source>
</evidence>
<dbReference type="GO" id="GO:0005524">
    <property type="term" value="F:ATP binding"/>
    <property type="evidence" value="ECO:0007669"/>
    <property type="project" value="UniProtKB-UniRule"/>
</dbReference>
<feature type="transmembrane region" description="Helical" evidence="17">
    <location>
        <begin position="451"/>
        <end position="477"/>
    </location>
</feature>
<keyword evidence="6 17" id="KW-0812">Transmembrane</keyword>
<dbReference type="GO" id="GO:0004674">
    <property type="term" value="F:protein serine/threonine kinase activity"/>
    <property type="evidence" value="ECO:0007669"/>
    <property type="project" value="UniProtKB-KW"/>
</dbReference>
<dbReference type="Gene3D" id="1.10.510.10">
    <property type="entry name" value="Transferase(Phosphotransferase) domain 1"/>
    <property type="match status" value="1"/>
</dbReference>
<feature type="domain" description="Protein kinase" evidence="18">
    <location>
        <begin position="518"/>
        <end position="789"/>
    </location>
</feature>
<dbReference type="PROSITE" id="PS00108">
    <property type="entry name" value="PROTEIN_KINASE_ST"/>
    <property type="match status" value="1"/>
</dbReference>
<organism evidence="19 20">
    <name type="scientific">Rubroshorea leprosula</name>
    <dbReference type="NCBI Taxonomy" id="152421"/>
    <lineage>
        <taxon>Eukaryota</taxon>
        <taxon>Viridiplantae</taxon>
        <taxon>Streptophyta</taxon>
        <taxon>Embryophyta</taxon>
        <taxon>Tracheophyta</taxon>
        <taxon>Spermatophyta</taxon>
        <taxon>Magnoliopsida</taxon>
        <taxon>eudicotyledons</taxon>
        <taxon>Gunneridae</taxon>
        <taxon>Pentapetalae</taxon>
        <taxon>rosids</taxon>
        <taxon>malvids</taxon>
        <taxon>Malvales</taxon>
        <taxon>Dipterocarpaceae</taxon>
        <taxon>Rubroshorea</taxon>
    </lineage>
</organism>
<feature type="binding site" evidence="16">
    <location>
        <position position="546"/>
    </location>
    <ligand>
        <name>ATP</name>
        <dbReference type="ChEBI" id="CHEBI:30616"/>
    </ligand>
</feature>
<dbReference type="Proteomes" id="UP001054252">
    <property type="component" value="Unassembled WGS sequence"/>
</dbReference>
<evidence type="ECO:0000256" key="4">
    <source>
        <dbReference type="ARBA" id="ARBA00022614"/>
    </source>
</evidence>
<gene>
    <name evidence="19" type="ORF">SLEP1_g15346</name>
</gene>
<dbReference type="SMART" id="SM00369">
    <property type="entry name" value="LRR_TYP"/>
    <property type="match status" value="5"/>
</dbReference>
<comment type="caution">
    <text evidence="19">The sequence shown here is derived from an EMBL/GenBank/DDBJ whole genome shotgun (WGS) entry which is preliminary data.</text>
</comment>
<proteinExistence type="predicted"/>
<dbReference type="InterPro" id="IPR017441">
    <property type="entry name" value="Protein_kinase_ATP_BS"/>
</dbReference>
<keyword evidence="5" id="KW-0808">Transferase</keyword>
<dbReference type="Pfam" id="PF07714">
    <property type="entry name" value="PK_Tyr_Ser-Thr"/>
    <property type="match status" value="1"/>
</dbReference>
<evidence type="ECO:0000256" key="5">
    <source>
        <dbReference type="ARBA" id="ARBA00022679"/>
    </source>
</evidence>
<dbReference type="FunFam" id="1.10.510.10:FF:000453">
    <property type="entry name" value="LRR receptor-like serine/threonine-protein kinase HSL2"/>
    <property type="match status" value="1"/>
</dbReference>
<accession>A0AAV5IWI4</accession>
<evidence type="ECO:0000256" key="10">
    <source>
        <dbReference type="ARBA" id="ARBA00022777"/>
    </source>
</evidence>
<protein>
    <recommendedName>
        <fullName evidence="2">non-specific serine/threonine protein kinase</fullName>
        <ecNumber evidence="2">2.7.11.1</ecNumber>
    </recommendedName>
</protein>
<dbReference type="FunFam" id="3.30.200.20:FF:000328">
    <property type="entry name" value="Leucine-rich repeat protein kinase family protein"/>
    <property type="match status" value="1"/>
</dbReference>
<evidence type="ECO:0000256" key="11">
    <source>
        <dbReference type="ARBA" id="ARBA00022840"/>
    </source>
</evidence>
<dbReference type="EC" id="2.7.11.1" evidence="2"/>
<dbReference type="PROSITE" id="PS50011">
    <property type="entry name" value="PROTEIN_KINASE_DOM"/>
    <property type="match status" value="1"/>
</dbReference>
<keyword evidence="3" id="KW-0723">Serine/threonine-protein kinase</keyword>
<keyword evidence="8" id="KW-0677">Repeat</keyword>
<dbReference type="FunFam" id="3.80.10.10:FF:000383">
    <property type="entry name" value="Leucine-rich repeat receptor protein kinase EMS1"/>
    <property type="match status" value="1"/>
</dbReference>
<keyword evidence="7" id="KW-0732">Signal</keyword>
<dbReference type="Pfam" id="PF13855">
    <property type="entry name" value="LRR_8"/>
    <property type="match status" value="1"/>
</dbReference>
<dbReference type="InterPro" id="IPR000719">
    <property type="entry name" value="Prot_kinase_dom"/>
</dbReference>
<keyword evidence="4" id="KW-0433">Leucine-rich repeat</keyword>
<evidence type="ECO:0000256" key="1">
    <source>
        <dbReference type="ARBA" id="ARBA00004479"/>
    </source>
</evidence>
<evidence type="ECO:0000313" key="19">
    <source>
        <dbReference type="EMBL" id="GKV02975.1"/>
    </source>
</evidence>
<evidence type="ECO:0000256" key="13">
    <source>
        <dbReference type="ARBA" id="ARBA00023136"/>
    </source>
</evidence>
<keyword evidence="10" id="KW-0418">Kinase</keyword>
<dbReference type="Pfam" id="PF00560">
    <property type="entry name" value="LRR_1"/>
    <property type="match status" value="5"/>
</dbReference>
<dbReference type="AlphaFoldDB" id="A0AAV5IWI4"/>
<keyword evidence="9 16" id="KW-0547">Nucleotide-binding</keyword>
<name>A0AAV5IWI4_9ROSI</name>
<evidence type="ECO:0000259" key="18">
    <source>
        <dbReference type="PROSITE" id="PS50011"/>
    </source>
</evidence>
<keyword evidence="13 17" id="KW-0472">Membrane</keyword>
<evidence type="ECO:0000256" key="16">
    <source>
        <dbReference type="PROSITE-ProRule" id="PRU10141"/>
    </source>
</evidence>
<evidence type="ECO:0000256" key="8">
    <source>
        <dbReference type="ARBA" id="ARBA00022737"/>
    </source>
</evidence>
<evidence type="ECO:0000256" key="12">
    <source>
        <dbReference type="ARBA" id="ARBA00022989"/>
    </source>
</evidence>
<dbReference type="SUPFAM" id="SSF52058">
    <property type="entry name" value="L domain-like"/>
    <property type="match status" value="1"/>
</dbReference>
<dbReference type="Gene3D" id="3.80.10.10">
    <property type="entry name" value="Ribonuclease Inhibitor"/>
    <property type="match status" value="2"/>
</dbReference>
<evidence type="ECO:0000256" key="2">
    <source>
        <dbReference type="ARBA" id="ARBA00012513"/>
    </source>
</evidence>
<evidence type="ECO:0000313" key="20">
    <source>
        <dbReference type="Proteomes" id="UP001054252"/>
    </source>
</evidence>
<sequence length="850" mass="92193">MWNHISGSIPKEISNLSNLKYLLLSGNNLTGPLPDELGYLPNLLILQVDDNNITGQLPKSFANLQSVKHFHLNNNSISGQIPSELSTLPQLLHFLLDNNNLSGHLPGEFSQLSSLRILQLDNNNFGGTTIPPSYSNMSELVKLSLRNCGLQGPVPDLSSIKHLRYIDLSSNQLTGMIPTNKLSDNITAVILSNNSLSGSVPSNFSGLRLLQKLSLDENKLSGSIPSSLWQNVILNGSSTLLLDFENNLFTNITGILDPPANVSVRLYGNPVCGGGNALNTAQFCGPSYGDVEPSGSSSNSTDSCPPQSCPTSEGYAYLSGSPVRCFCALPLEVSIRLRSPGFADFRPYIYAYNGFMTSFLELDRYQLVIDPYVWGQGPRLSLFLKFFPQSNENNISTFNSSELQLLVSLFATYSIRADDIFGPYELLSFTFLGPYGSVYLQLPKSGMSKGALAGVILGSIACSFIVASILVVALIYYKKHKQSQLEVPRGQTSSKVPIKTGSVKDFSFEELEEATSGFSITTQVGQGGYGKVYKGVLANATVVAIKRAHQGSLQGQTEFITEIEILSRLHHRNLVSLVGYCDEQGEQMLVYEYMPNGSLQDLLSGSKNSLSLTTRLHIALGSAKGILYLHTEADPPIIHRDIKANNILLDNNLNPKVSDFGISRLVPITDGEGASTHVSTTVRGTPGYLDPEYLLTHKLTEKSDVYSLGIVFLQLLTGMQPISHGRNIVREVSAACQSGMMLSMIDPSMGLYSPECIKKFMALALKCTHDKPEPRPTMLEVVRELENLITSLKDSGTAPSDLDASGSGVSLGIGIALPHVSSDKTAHDHELGEFMGSNLISGVIPTIRPR</sequence>
<keyword evidence="12 17" id="KW-1133">Transmembrane helix</keyword>
<dbReference type="PROSITE" id="PS00107">
    <property type="entry name" value="PROTEIN_KINASE_ATP"/>
    <property type="match status" value="1"/>
</dbReference>
<dbReference type="EMBL" id="BPVZ01000019">
    <property type="protein sequence ID" value="GKV02975.1"/>
    <property type="molecule type" value="Genomic_DNA"/>
</dbReference>
<keyword evidence="11 16" id="KW-0067">ATP-binding</keyword>
<dbReference type="InterPro" id="IPR008271">
    <property type="entry name" value="Ser/Thr_kinase_AS"/>
</dbReference>